<evidence type="ECO:0000313" key="2">
    <source>
        <dbReference type="Proteomes" id="UP000536604"/>
    </source>
</evidence>
<proteinExistence type="predicted"/>
<evidence type="ECO:0000313" key="1">
    <source>
        <dbReference type="EMBL" id="MBB6120565.1"/>
    </source>
</evidence>
<comment type="caution">
    <text evidence="1">The sequence shown here is derived from an EMBL/GenBank/DDBJ whole genome shotgun (WGS) entry which is preliminary data.</text>
</comment>
<accession>A0A841IVK5</accession>
<dbReference type="InterPro" id="IPR036452">
    <property type="entry name" value="Ribo_hydro-like"/>
</dbReference>
<dbReference type="GO" id="GO:0016799">
    <property type="term" value="F:hydrolase activity, hydrolyzing N-glycosyl compounds"/>
    <property type="evidence" value="ECO:0007669"/>
    <property type="project" value="InterPro"/>
</dbReference>
<protein>
    <submittedName>
        <fullName evidence="1">Uncharacterized protein</fullName>
    </submittedName>
</protein>
<name>A0A841IVK5_9ACTN</name>
<sequence>MREEQQAIIELGESMPGSAFANLAAEVRRGGLWPRSDLRTPMVLDTDIGGDPDDAIALAAAARVVPDLSLVLINDETGGDIPYGGRARFARVLLDELGRGDVTVVSGHSVGGTRYFCVDPLVPAAVPFRPAGVVASWKSF</sequence>
<dbReference type="RefSeq" id="WP_246405260.1">
    <property type="nucleotide sequence ID" value="NZ_JACHJO010000007.1"/>
</dbReference>
<dbReference type="Proteomes" id="UP000536604">
    <property type="component" value="Unassembled WGS sequence"/>
</dbReference>
<keyword evidence="2" id="KW-1185">Reference proteome</keyword>
<dbReference type="Gene3D" id="3.90.245.10">
    <property type="entry name" value="Ribonucleoside hydrolase-like"/>
    <property type="match status" value="1"/>
</dbReference>
<organism evidence="1 2">
    <name type="scientific">Nocardiopsis algeriensis</name>
    <dbReference type="NCBI Taxonomy" id="1478215"/>
    <lineage>
        <taxon>Bacteria</taxon>
        <taxon>Bacillati</taxon>
        <taxon>Actinomycetota</taxon>
        <taxon>Actinomycetes</taxon>
        <taxon>Streptosporangiales</taxon>
        <taxon>Nocardiopsidaceae</taxon>
        <taxon>Nocardiopsis</taxon>
    </lineage>
</organism>
<dbReference type="EMBL" id="JACHJO010000007">
    <property type="protein sequence ID" value="MBB6120565.1"/>
    <property type="molecule type" value="Genomic_DNA"/>
</dbReference>
<reference evidence="1 2" key="1">
    <citation type="submission" date="2020-08" db="EMBL/GenBank/DDBJ databases">
        <title>Genomic Encyclopedia of Type Strains, Phase III (KMG-III): the genomes of soil and plant-associated and newly described type strains.</title>
        <authorList>
            <person name="Whitman W."/>
        </authorList>
    </citation>
    <scope>NUCLEOTIDE SEQUENCE [LARGE SCALE GENOMIC DNA]</scope>
    <source>
        <strain evidence="1 2">CECT 8712</strain>
    </source>
</reference>
<gene>
    <name evidence="1" type="ORF">FHS13_002522</name>
</gene>
<dbReference type="SUPFAM" id="SSF53590">
    <property type="entry name" value="Nucleoside hydrolase"/>
    <property type="match status" value="1"/>
</dbReference>
<dbReference type="AlphaFoldDB" id="A0A841IVK5"/>